<feature type="compositionally biased region" description="Polar residues" evidence="1">
    <location>
        <begin position="1"/>
        <end position="18"/>
    </location>
</feature>
<accession>A0A847UCL9</accession>
<dbReference type="RefSeq" id="WP_170092986.1">
    <property type="nucleotide sequence ID" value="NZ_WOYG01000001.1"/>
</dbReference>
<evidence type="ECO:0000256" key="1">
    <source>
        <dbReference type="SAM" id="MobiDB-lite"/>
    </source>
</evidence>
<evidence type="ECO:0000313" key="3">
    <source>
        <dbReference type="Proteomes" id="UP000608662"/>
    </source>
</evidence>
<protein>
    <submittedName>
        <fullName evidence="2">Uncharacterized protein</fullName>
    </submittedName>
</protein>
<dbReference type="EMBL" id="WOYG01000001">
    <property type="protein sequence ID" value="NLV09064.1"/>
    <property type="molecule type" value="Genomic_DNA"/>
</dbReference>
<comment type="caution">
    <text evidence="2">The sequence shown here is derived from an EMBL/GenBank/DDBJ whole genome shotgun (WGS) entry which is preliminary data.</text>
</comment>
<organism evidence="2 3">
    <name type="scientific">Halomicrobium mukohataei</name>
    <dbReference type="NCBI Taxonomy" id="57705"/>
    <lineage>
        <taxon>Archaea</taxon>
        <taxon>Methanobacteriati</taxon>
        <taxon>Methanobacteriota</taxon>
        <taxon>Stenosarchaea group</taxon>
        <taxon>Halobacteria</taxon>
        <taxon>Halobacteriales</taxon>
        <taxon>Haloarculaceae</taxon>
        <taxon>Halomicrobium</taxon>
    </lineage>
</organism>
<name>A0A847UCL9_9EURY</name>
<reference evidence="2" key="1">
    <citation type="submission" date="2019-12" db="EMBL/GenBank/DDBJ databases">
        <title>Whole-genome sequence of Halomicrobium mukohataei pws1.</title>
        <authorList>
            <person name="Verma D.K."/>
            <person name="Gopal K."/>
            <person name="Prasad E.S."/>
        </authorList>
    </citation>
    <scope>NUCLEOTIDE SEQUENCE</scope>
    <source>
        <strain evidence="2">Pws1</strain>
    </source>
</reference>
<proteinExistence type="predicted"/>
<sequence length="280" mass="31697">MDNEQQLPIVASGTSTHTFEPDGEQIIHRHRFESDALAERYGDPVIEFEPERLPRERVPDSLQDGGKTSVTATRVIGTFEEHRTAEKEIWDASSDTVSAQHHLDDEIPLYHYESADTSGERKAPINVAWDVSTASDAEDHYDDECNWVSAPQPDVKRYIVTDDGVKSNDTRIQKTLGGGDIIWLGPIPIPTDIYEQIDIRVYNYGEEPYPVLGQAHIDPWDHNQDCKFIGVGCQDWQFNAARTATKDCWTDGQEHSSWIHSLDYSEQDFDTHDGKIALLS</sequence>
<dbReference type="OrthoDB" id="275677at2157"/>
<gene>
    <name evidence="2" type="ORF">GOC74_03865</name>
</gene>
<dbReference type="Proteomes" id="UP000608662">
    <property type="component" value="Unassembled WGS sequence"/>
</dbReference>
<feature type="region of interest" description="Disordered" evidence="1">
    <location>
        <begin position="1"/>
        <end position="21"/>
    </location>
</feature>
<dbReference type="AlphaFoldDB" id="A0A847UCL9"/>
<evidence type="ECO:0000313" key="2">
    <source>
        <dbReference type="EMBL" id="NLV09064.1"/>
    </source>
</evidence>